<evidence type="ECO:0000256" key="1">
    <source>
        <dbReference type="SAM" id="Phobius"/>
    </source>
</evidence>
<name>A0ABR4Q6N5_9CEST</name>
<protein>
    <submittedName>
        <fullName evidence="2">Uncharacterized protein</fullName>
    </submittedName>
</protein>
<keyword evidence="3" id="KW-1185">Reference proteome</keyword>
<accession>A0ABR4Q6N5</accession>
<keyword evidence="1" id="KW-1133">Transmembrane helix</keyword>
<evidence type="ECO:0000313" key="3">
    <source>
        <dbReference type="Proteomes" id="UP001651158"/>
    </source>
</evidence>
<proteinExistence type="predicted"/>
<keyword evidence="1" id="KW-0472">Membrane</keyword>
<reference evidence="2 3" key="1">
    <citation type="journal article" date="2022" name="Front. Cell. Infect. Microbiol.">
        <title>The Genomes of Two Strains of Taenia crassiceps the Animal Model for the Study of Human Cysticercosis.</title>
        <authorList>
            <person name="Bobes R.J."/>
            <person name="Estrada K."/>
            <person name="Rios-Valencia D.G."/>
            <person name="Calderon-Gallegos A."/>
            <person name="de la Torre P."/>
            <person name="Carrero J.C."/>
            <person name="Sanchez-Flores A."/>
            <person name="Laclette J.P."/>
        </authorList>
    </citation>
    <scope>NUCLEOTIDE SEQUENCE [LARGE SCALE GENOMIC DNA]</scope>
    <source>
        <strain evidence="2">WFUcys</strain>
    </source>
</reference>
<sequence>MGRAAQEEEITPNSEWTSDLAVTMMAIQRTKPNAEELSLHNRVGVLSVEVQKWALMGCEEWSNHTQRQHQEEMSRWCILEDLRRPANSYHARGSNCLIAPFHAMGLSPTSQGGDCGAEPKGKTQLLASLHWSCLNDLLLSIPLLPHLAFAVVAVVAVVADVAVGGVVGCQGREQPLGEMQQ</sequence>
<feature type="transmembrane region" description="Helical" evidence="1">
    <location>
        <begin position="147"/>
        <end position="169"/>
    </location>
</feature>
<dbReference type="Proteomes" id="UP001651158">
    <property type="component" value="Unassembled WGS sequence"/>
</dbReference>
<keyword evidence="1" id="KW-0812">Transmembrane</keyword>
<organism evidence="2 3">
    <name type="scientific">Taenia crassiceps</name>
    <dbReference type="NCBI Taxonomy" id="6207"/>
    <lineage>
        <taxon>Eukaryota</taxon>
        <taxon>Metazoa</taxon>
        <taxon>Spiralia</taxon>
        <taxon>Lophotrochozoa</taxon>
        <taxon>Platyhelminthes</taxon>
        <taxon>Cestoda</taxon>
        <taxon>Eucestoda</taxon>
        <taxon>Cyclophyllidea</taxon>
        <taxon>Taeniidae</taxon>
        <taxon>Taenia</taxon>
    </lineage>
</organism>
<comment type="caution">
    <text evidence="2">The sequence shown here is derived from an EMBL/GenBank/DDBJ whole genome shotgun (WGS) entry which is preliminary data.</text>
</comment>
<evidence type="ECO:0000313" key="2">
    <source>
        <dbReference type="EMBL" id="KAL5105329.1"/>
    </source>
</evidence>
<dbReference type="EMBL" id="JAKROA010000008">
    <property type="protein sequence ID" value="KAL5105329.1"/>
    <property type="molecule type" value="Genomic_DNA"/>
</dbReference>
<gene>
    <name evidence="2" type="ORF">TcWFU_000173</name>
</gene>